<sequence>MTDNRPQPVDGAPDVAAILEQLRAAVRAQHEARRQIGDDTLHRALQRSLDDLEITRVVSAHWPLIGRTLPQKVMALINKIVRRYLRWYINPIVEQQNAFNDAAARTLRLLAEAYQELAHQVAEQQETETQTRNKGNETQGDNGANERAPEEHSAAEIDPASAPNHADLMAQVRERAASEPPARFIELELLDALNHAQSRQTVTAHWTLTGRTVAEKVIALHNRVVRQYLRWLINPIVEQQNAANEALTAALRALIRVDAASRAEIAAFRASRPAVRR</sequence>
<dbReference type="Proteomes" id="UP000000263">
    <property type="component" value="Chromosome"/>
</dbReference>
<feature type="region of interest" description="Disordered" evidence="1">
    <location>
        <begin position="121"/>
        <end position="163"/>
    </location>
</feature>
<evidence type="ECO:0000313" key="2">
    <source>
        <dbReference type="EMBL" id="ABU58765.1"/>
    </source>
</evidence>
<dbReference type="KEGG" id="rca:Rcas_2694"/>
<reference evidence="2 3" key="1">
    <citation type="submission" date="2007-08" db="EMBL/GenBank/DDBJ databases">
        <title>Complete sequence of Roseiflexus castenholzii DSM 13941.</title>
        <authorList>
            <consortium name="US DOE Joint Genome Institute"/>
            <person name="Copeland A."/>
            <person name="Lucas S."/>
            <person name="Lapidus A."/>
            <person name="Barry K."/>
            <person name="Glavina del Rio T."/>
            <person name="Dalin E."/>
            <person name="Tice H."/>
            <person name="Pitluck S."/>
            <person name="Thompson L.S."/>
            <person name="Brettin T."/>
            <person name="Bruce D."/>
            <person name="Detter J.C."/>
            <person name="Han C."/>
            <person name="Tapia R."/>
            <person name="Schmutz J."/>
            <person name="Larimer F."/>
            <person name="Land M."/>
            <person name="Hauser L."/>
            <person name="Kyrpides N."/>
            <person name="Mikhailova N."/>
            <person name="Bryant D.A."/>
            <person name="Hanada S."/>
            <person name="Tsukatani Y."/>
            <person name="Richardson P."/>
        </authorList>
    </citation>
    <scope>NUCLEOTIDE SEQUENCE [LARGE SCALE GENOMIC DNA]</scope>
    <source>
        <strain evidence="3">DSM 13941 / HLO8</strain>
    </source>
</reference>
<evidence type="ECO:0000313" key="3">
    <source>
        <dbReference type="Proteomes" id="UP000000263"/>
    </source>
</evidence>
<dbReference type="OrthoDB" id="160104at2"/>
<dbReference type="EMBL" id="CP000804">
    <property type="protein sequence ID" value="ABU58765.1"/>
    <property type="molecule type" value="Genomic_DNA"/>
</dbReference>
<dbReference type="HOGENOM" id="CLU_930288_0_0_0"/>
<dbReference type="eggNOG" id="ENOG5033MKI">
    <property type="taxonomic scope" value="Bacteria"/>
</dbReference>
<dbReference type="AlphaFoldDB" id="A7NF42"/>
<organism evidence="2 3">
    <name type="scientific">Roseiflexus castenholzii (strain DSM 13941 / HLO8)</name>
    <dbReference type="NCBI Taxonomy" id="383372"/>
    <lineage>
        <taxon>Bacteria</taxon>
        <taxon>Bacillati</taxon>
        <taxon>Chloroflexota</taxon>
        <taxon>Chloroflexia</taxon>
        <taxon>Chloroflexales</taxon>
        <taxon>Roseiflexineae</taxon>
        <taxon>Roseiflexaceae</taxon>
        <taxon>Roseiflexus</taxon>
    </lineage>
</organism>
<gene>
    <name evidence="2" type="ordered locus">Rcas_2694</name>
</gene>
<name>A7NF42_ROSCS</name>
<accession>A7NF42</accession>
<evidence type="ECO:0000256" key="1">
    <source>
        <dbReference type="SAM" id="MobiDB-lite"/>
    </source>
</evidence>
<protein>
    <submittedName>
        <fullName evidence="2">Uncharacterized protein</fullName>
    </submittedName>
</protein>
<dbReference type="RefSeq" id="WP_012121189.1">
    <property type="nucleotide sequence ID" value="NC_009767.1"/>
</dbReference>
<dbReference type="STRING" id="383372.Rcas_2694"/>
<proteinExistence type="predicted"/>
<keyword evidence="3" id="KW-1185">Reference proteome</keyword>